<proteinExistence type="inferred from homology"/>
<sequence>MTALEETVLLPATAFGIAWDMLDLGAPHPVFGIDRYFWPDDAGKRQLHTATLELLTRLHLAHDRTLDPRWRTTLHVLGNAERECFGWSQLRDGTRRSALAALRGADAVLATVHDDLVELHPIPTARLATALFDTLPEVPGAAIRPVVVDRPSEETPDLFEDSHDRDHLSAVLTRPQEAVHQLYAARRVRGRRITGGPITAVDLDIGRVLTYRNSDDRIELIPGHPRAVVKVLNDTYAVL</sequence>
<dbReference type="Proteomes" id="UP001500689">
    <property type="component" value="Unassembled WGS sequence"/>
</dbReference>
<comment type="similarity">
    <text evidence="2">Belongs to the EspG family.</text>
</comment>
<dbReference type="Pfam" id="PF14011">
    <property type="entry name" value="ESX-1_EspG"/>
    <property type="match status" value="1"/>
</dbReference>
<name>A0ABP6YMD4_9PSEU</name>
<protein>
    <submittedName>
        <fullName evidence="5">ESX secretion-associated protein EspG</fullName>
    </submittedName>
</protein>
<keyword evidence="3" id="KW-0963">Cytoplasm</keyword>
<comment type="caution">
    <text evidence="5">The sequence shown here is derived from an EMBL/GenBank/DDBJ whole genome shotgun (WGS) entry which is preliminary data.</text>
</comment>
<evidence type="ECO:0000256" key="1">
    <source>
        <dbReference type="ARBA" id="ARBA00004496"/>
    </source>
</evidence>
<evidence type="ECO:0000256" key="2">
    <source>
        <dbReference type="ARBA" id="ARBA00006411"/>
    </source>
</evidence>
<organism evidence="5 6">
    <name type="scientific">Amycolatopsis ultiminotia</name>
    <dbReference type="NCBI Taxonomy" id="543629"/>
    <lineage>
        <taxon>Bacteria</taxon>
        <taxon>Bacillati</taxon>
        <taxon>Actinomycetota</taxon>
        <taxon>Actinomycetes</taxon>
        <taxon>Pseudonocardiales</taxon>
        <taxon>Pseudonocardiaceae</taxon>
        <taxon>Amycolatopsis</taxon>
    </lineage>
</organism>
<dbReference type="EMBL" id="BAAAZN010000033">
    <property type="protein sequence ID" value="GAA3586575.1"/>
    <property type="molecule type" value="Genomic_DNA"/>
</dbReference>
<dbReference type="RefSeq" id="WP_344869201.1">
    <property type="nucleotide sequence ID" value="NZ_BAAAZN010000033.1"/>
</dbReference>
<evidence type="ECO:0000256" key="3">
    <source>
        <dbReference type="ARBA" id="ARBA00022490"/>
    </source>
</evidence>
<evidence type="ECO:0000256" key="4">
    <source>
        <dbReference type="ARBA" id="ARBA00023186"/>
    </source>
</evidence>
<gene>
    <name evidence="5" type="ORF">GCM10022222_84110</name>
</gene>
<accession>A0ABP6YMD4</accession>
<keyword evidence="4" id="KW-0143">Chaperone</keyword>
<keyword evidence="6" id="KW-1185">Reference proteome</keyword>
<evidence type="ECO:0000313" key="6">
    <source>
        <dbReference type="Proteomes" id="UP001500689"/>
    </source>
</evidence>
<reference evidence="6" key="1">
    <citation type="journal article" date="2019" name="Int. J. Syst. Evol. Microbiol.">
        <title>The Global Catalogue of Microorganisms (GCM) 10K type strain sequencing project: providing services to taxonomists for standard genome sequencing and annotation.</title>
        <authorList>
            <consortium name="The Broad Institute Genomics Platform"/>
            <consortium name="The Broad Institute Genome Sequencing Center for Infectious Disease"/>
            <person name="Wu L."/>
            <person name="Ma J."/>
        </authorList>
    </citation>
    <scope>NUCLEOTIDE SEQUENCE [LARGE SCALE GENOMIC DNA]</scope>
    <source>
        <strain evidence="6">JCM 16898</strain>
    </source>
</reference>
<comment type="subcellular location">
    <subcellularLocation>
        <location evidence="1">Cytoplasm</location>
    </subcellularLocation>
</comment>
<dbReference type="InterPro" id="IPR025734">
    <property type="entry name" value="EspG"/>
</dbReference>
<evidence type="ECO:0000313" key="5">
    <source>
        <dbReference type="EMBL" id="GAA3586575.1"/>
    </source>
</evidence>